<dbReference type="PANTHER" id="PTHR35128">
    <property type="entry name" value="SECRETION-REGULATING GUANINE NUCLEOTIDE EXCHANGE FACTOR"/>
    <property type="match status" value="1"/>
</dbReference>
<dbReference type="EMBL" id="JALJOT010000003">
    <property type="protein sequence ID" value="KAK9916516.1"/>
    <property type="molecule type" value="Genomic_DNA"/>
</dbReference>
<feature type="signal peptide" evidence="1">
    <location>
        <begin position="1"/>
        <end position="20"/>
    </location>
</feature>
<dbReference type="Proteomes" id="UP001491310">
    <property type="component" value="Unassembled WGS sequence"/>
</dbReference>
<sequence>MLRIFLSLTVLGPSVFFSQAKNLPGRAGKSFEWEALPPALYDVLFDREFLFTVPKGPLKGIIFAFPGCFQHPAQWGFTSSHCPLCAGLPEELLIVATAVQRKYAVVTVGPHLSGDIYMCWQKTWPPEANIEIPELKRAIRHVLEERNWWRLPRYFYGSSAGGAAALLLATRFPVQAVASMFMGFKPDEMYKEEKLVSRNIDREEGLNQWPFPPVFLLEAAIDQPEYGERIHKTLGFLKEQGVHAEHMILQPHPLHPLFFSERIAEIDPALSAALYEDLRAAGFINATGYSDYLTIMLEDPDEEAAREVVMRDKLYNVLEKHFSQKMGIRGPLHDGYMRVFIELFRASQGNHEIRGKEMDLIIDFFEQNSVPDLERINGNTHDLVGQADSQAEVLIRKTGLEDIMQREPGPLSHTEGIALWKLWIPSRRGHLLS</sequence>
<gene>
    <name evidence="2" type="ORF">WJX75_003600</name>
</gene>
<evidence type="ECO:0008006" key="4">
    <source>
        <dbReference type="Google" id="ProtNLM"/>
    </source>
</evidence>
<keyword evidence="1" id="KW-0732">Signal</keyword>
<keyword evidence="3" id="KW-1185">Reference proteome</keyword>
<dbReference type="SUPFAM" id="SSF53474">
    <property type="entry name" value="alpha/beta-Hydrolases"/>
    <property type="match status" value="1"/>
</dbReference>
<evidence type="ECO:0000256" key="1">
    <source>
        <dbReference type="SAM" id="SignalP"/>
    </source>
</evidence>
<dbReference type="InterPro" id="IPR029058">
    <property type="entry name" value="AB_hydrolase_fold"/>
</dbReference>
<dbReference type="Gene3D" id="3.40.50.1820">
    <property type="entry name" value="alpha/beta hydrolase"/>
    <property type="match status" value="1"/>
</dbReference>
<organism evidence="2 3">
    <name type="scientific">Coccomyxa subellipsoidea</name>
    <dbReference type="NCBI Taxonomy" id="248742"/>
    <lineage>
        <taxon>Eukaryota</taxon>
        <taxon>Viridiplantae</taxon>
        <taxon>Chlorophyta</taxon>
        <taxon>core chlorophytes</taxon>
        <taxon>Trebouxiophyceae</taxon>
        <taxon>Trebouxiophyceae incertae sedis</taxon>
        <taxon>Coccomyxaceae</taxon>
        <taxon>Coccomyxa</taxon>
    </lineage>
</organism>
<evidence type="ECO:0000313" key="2">
    <source>
        <dbReference type="EMBL" id="KAK9916516.1"/>
    </source>
</evidence>
<feature type="chain" id="PRO_5046381549" description="Alpha/beta-hydrolase" evidence="1">
    <location>
        <begin position="21"/>
        <end position="433"/>
    </location>
</feature>
<protein>
    <recommendedName>
        <fullName evidence="4">Alpha/beta-hydrolase</fullName>
    </recommendedName>
</protein>
<accession>A0ABR2YXX0</accession>
<proteinExistence type="predicted"/>
<evidence type="ECO:0000313" key="3">
    <source>
        <dbReference type="Proteomes" id="UP001491310"/>
    </source>
</evidence>
<comment type="caution">
    <text evidence="2">The sequence shown here is derived from an EMBL/GenBank/DDBJ whole genome shotgun (WGS) entry which is preliminary data.</text>
</comment>
<dbReference type="PANTHER" id="PTHR35128:SF1">
    <property type="entry name" value="SECRETION-REGULATING GUANINE NUCLEOTIDE EXCHANGE FACTOR"/>
    <property type="match status" value="1"/>
</dbReference>
<name>A0ABR2YXX0_9CHLO</name>
<reference evidence="2 3" key="1">
    <citation type="journal article" date="2024" name="Nat. Commun.">
        <title>Phylogenomics reveals the evolutionary origins of lichenization in chlorophyte algae.</title>
        <authorList>
            <person name="Puginier C."/>
            <person name="Libourel C."/>
            <person name="Otte J."/>
            <person name="Skaloud P."/>
            <person name="Haon M."/>
            <person name="Grisel S."/>
            <person name="Petersen M."/>
            <person name="Berrin J.G."/>
            <person name="Delaux P.M."/>
            <person name="Dal Grande F."/>
            <person name="Keller J."/>
        </authorList>
    </citation>
    <scope>NUCLEOTIDE SEQUENCE [LARGE SCALE GENOMIC DNA]</scope>
    <source>
        <strain evidence="2 3">SAG 216-7</strain>
    </source>
</reference>